<dbReference type="PANTHER" id="PTHR43298:SF2">
    <property type="entry name" value="FMN_FAD EXPORTER YEEO-RELATED"/>
    <property type="match status" value="1"/>
</dbReference>
<keyword evidence="4 7" id="KW-0812">Transmembrane</keyword>
<comment type="similarity">
    <text evidence="2">Belongs to the multi antimicrobial extrusion (MATE) (TC 2.A.66.1) family.</text>
</comment>
<evidence type="ECO:0000256" key="3">
    <source>
        <dbReference type="ARBA" id="ARBA00022448"/>
    </source>
</evidence>
<feature type="transmembrane region" description="Helical" evidence="7">
    <location>
        <begin position="167"/>
        <end position="188"/>
    </location>
</feature>
<proteinExistence type="inferred from homology"/>
<evidence type="ECO:0000313" key="9">
    <source>
        <dbReference type="Proteomes" id="UP000282211"/>
    </source>
</evidence>
<feature type="transmembrane region" description="Helical" evidence="7">
    <location>
        <begin position="330"/>
        <end position="352"/>
    </location>
</feature>
<keyword evidence="9" id="KW-1185">Reference proteome</keyword>
<dbReference type="AlphaFoldDB" id="A0A420WFR9"/>
<feature type="transmembrane region" description="Helical" evidence="7">
    <location>
        <begin position="194"/>
        <end position="217"/>
    </location>
</feature>
<feature type="transmembrane region" description="Helical" evidence="7">
    <location>
        <begin position="142"/>
        <end position="160"/>
    </location>
</feature>
<keyword evidence="5 7" id="KW-1133">Transmembrane helix</keyword>
<dbReference type="OrthoDB" id="9789527at2"/>
<reference evidence="8 9" key="1">
    <citation type="submission" date="2018-10" db="EMBL/GenBank/DDBJ databases">
        <title>Genomic Encyclopedia of Type Strains, Phase IV (KMG-IV): sequencing the most valuable type-strain genomes for metagenomic binning, comparative biology and taxonomic classification.</title>
        <authorList>
            <person name="Goeker M."/>
        </authorList>
    </citation>
    <scope>NUCLEOTIDE SEQUENCE [LARGE SCALE GENOMIC DNA]</scope>
    <source>
        <strain evidence="8 9">DSM 22008</strain>
    </source>
</reference>
<feature type="transmembrane region" description="Helical" evidence="7">
    <location>
        <begin position="422"/>
        <end position="440"/>
    </location>
</feature>
<keyword evidence="6 7" id="KW-0472">Membrane</keyword>
<dbReference type="RefSeq" id="WP_121102845.1">
    <property type="nucleotide sequence ID" value="NZ_RBII01000002.1"/>
</dbReference>
<accession>A0A420WFR9</accession>
<dbReference type="GO" id="GO:0005886">
    <property type="term" value="C:plasma membrane"/>
    <property type="evidence" value="ECO:0007669"/>
    <property type="project" value="TreeGrafter"/>
</dbReference>
<dbReference type="Pfam" id="PF01554">
    <property type="entry name" value="MatE"/>
    <property type="match status" value="2"/>
</dbReference>
<dbReference type="InterPro" id="IPR050222">
    <property type="entry name" value="MATE_MdtK"/>
</dbReference>
<dbReference type="InterPro" id="IPR002528">
    <property type="entry name" value="MATE_fam"/>
</dbReference>
<evidence type="ECO:0000256" key="2">
    <source>
        <dbReference type="ARBA" id="ARBA00010199"/>
    </source>
</evidence>
<keyword evidence="3" id="KW-0813">Transport</keyword>
<dbReference type="GO" id="GO:0042910">
    <property type="term" value="F:xenobiotic transmembrane transporter activity"/>
    <property type="evidence" value="ECO:0007669"/>
    <property type="project" value="InterPro"/>
</dbReference>
<sequence length="452" mass="48507">MTSTTYSQAALPLTRKAVFAQSWPIMIANGAAPIVGLVDTLMVGRFVGTSALAGIGLGAVIYGIFYWGFGFLRMSTAGLAAQSDGQGAEADVQAHILRALPIALTIGLFLFLIQSWLLPLAFKIYTASPEIEDAAMTYIRARLWGLPATLATIALMGWFVGISRSGLALYMQIVLNLANIILSPILVLGFGAGLYGVGIASSLAEWAGLLAGLIFAYREVQRRGGFRSEALTRKALLAREALSKLGITNSNIFIRTLSLTVGFNFFGNAAASEGETFLAGYHILMQFITMSALILDGFAHTAEAVTGAAFGAKNRARFDRAVKLTSEYSILFACICSAAIFFVGPSIISLLTDDPIVISSALRYLPYCALAPIAGFAAFQIDGIFIGTTQTHAMRNAGIAAVIIYIIAHFLIYPAIGAKGIWIAFLFYYVMRAFTLALYYPSVLKKMEKRLA</sequence>
<evidence type="ECO:0000256" key="4">
    <source>
        <dbReference type="ARBA" id="ARBA00022692"/>
    </source>
</evidence>
<evidence type="ECO:0000256" key="5">
    <source>
        <dbReference type="ARBA" id="ARBA00022989"/>
    </source>
</evidence>
<feature type="transmembrane region" description="Helical" evidence="7">
    <location>
        <begin position="364"/>
        <end position="385"/>
    </location>
</feature>
<dbReference type="GO" id="GO:0015297">
    <property type="term" value="F:antiporter activity"/>
    <property type="evidence" value="ECO:0007669"/>
    <property type="project" value="InterPro"/>
</dbReference>
<name>A0A420WFR9_9PROT</name>
<feature type="transmembrane region" description="Helical" evidence="7">
    <location>
        <begin position="397"/>
        <end position="416"/>
    </location>
</feature>
<evidence type="ECO:0000313" key="8">
    <source>
        <dbReference type="EMBL" id="RKQ69816.1"/>
    </source>
</evidence>
<evidence type="ECO:0000256" key="6">
    <source>
        <dbReference type="ARBA" id="ARBA00023136"/>
    </source>
</evidence>
<dbReference type="PANTHER" id="PTHR43298">
    <property type="entry name" value="MULTIDRUG RESISTANCE PROTEIN NORM-RELATED"/>
    <property type="match status" value="1"/>
</dbReference>
<dbReference type="EMBL" id="RBII01000002">
    <property type="protein sequence ID" value="RKQ69816.1"/>
    <property type="molecule type" value="Genomic_DNA"/>
</dbReference>
<dbReference type="InterPro" id="IPR044644">
    <property type="entry name" value="DinF-like"/>
</dbReference>
<organism evidence="8 9">
    <name type="scientific">Litorimonas taeanensis</name>
    <dbReference type="NCBI Taxonomy" id="568099"/>
    <lineage>
        <taxon>Bacteria</taxon>
        <taxon>Pseudomonadati</taxon>
        <taxon>Pseudomonadota</taxon>
        <taxon>Alphaproteobacteria</taxon>
        <taxon>Maricaulales</taxon>
        <taxon>Robiginitomaculaceae</taxon>
    </lineage>
</organism>
<dbReference type="NCBIfam" id="TIGR00797">
    <property type="entry name" value="matE"/>
    <property type="match status" value="1"/>
</dbReference>
<evidence type="ECO:0000256" key="1">
    <source>
        <dbReference type="ARBA" id="ARBA00004141"/>
    </source>
</evidence>
<gene>
    <name evidence="8" type="ORF">DES40_2625</name>
</gene>
<feature type="transmembrane region" description="Helical" evidence="7">
    <location>
        <begin position="102"/>
        <end position="122"/>
    </location>
</feature>
<comment type="subcellular location">
    <subcellularLocation>
        <location evidence="1">Membrane</location>
        <topology evidence="1">Multi-pass membrane protein</topology>
    </subcellularLocation>
</comment>
<protein>
    <submittedName>
        <fullName evidence="8">MATE family multidrug resistance protein</fullName>
    </submittedName>
</protein>
<dbReference type="InParanoid" id="A0A420WFR9"/>
<comment type="caution">
    <text evidence="8">The sequence shown here is derived from an EMBL/GenBank/DDBJ whole genome shotgun (WGS) entry which is preliminary data.</text>
</comment>
<evidence type="ECO:0000256" key="7">
    <source>
        <dbReference type="SAM" id="Phobius"/>
    </source>
</evidence>
<dbReference type="CDD" id="cd13136">
    <property type="entry name" value="MATE_DinF_like"/>
    <property type="match status" value="1"/>
</dbReference>
<feature type="transmembrane region" description="Helical" evidence="7">
    <location>
        <begin position="46"/>
        <end position="69"/>
    </location>
</feature>
<dbReference type="Proteomes" id="UP000282211">
    <property type="component" value="Unassembled WGS sequence"/>
</dbReference>
<dbReference type="FunCoup" id="A0A420WFR9">
    <property type="interactions" value="88"/>
</dbReference>